<sequence>MILYALCILTYFGPIFALRASKAPLISPLTFAVIFYFTQFGPQALFHSFLRVAYNPSTLHDHRFVLALAIANVTIALGIFFGRMLVKIPQTSTGNLIHAPLLRTRRGLPFLLATATVYGMIFILLDGPGAPRLRENLLFLFNGSVYSYTEIRRILFADALVSTVQEYTRQFTTALLIAFLAISSIRTRGSWRISLAVAAFFVFTTAAMQLNKFPILYTMASCTISCYVFKARSFNLSFRGKFYVIIQIIAMLAALFFMYVIQYSEQVSRGILGTDNFISMIFYRPFMAESDALRLWFVEFPDKTPFLGLRNVSLFSSIFGWEFFDVTRHIPHVYINNDLTSFQTGFIGSGYSSFGYIGVAIYGLIVGMIGAFSTSLLFYIRELDVKSAFCGVLCMNMYFLFSRELSTASLSGGVFPVIFAGLGYIIFLNRKRSRSREEFRNRNLSRLSEPKGEY</sequence>
<accession>A0A397NPF3</accession>
<feature type="transmembrane region" description="Helical" evidence="1">
    <location>
        <begin position="407"/>
        <end position="427"/>
    </location>
</feature>
<dbReference type="RefSeq" id="WP_147373741.1">
    <property type="nucleotide sequence ID" value="NZ_QXDC01000008.1"/>
</dbReference>
<reference evidence="2 3" key="1">
    <citation type="submission" date="2018-08" db="EMBL/GenBank/DDBJ databases">
        <title>Genomic Encyclopedia of Type Strains, Phase IV (KMG-IV): sequencing the most valuable type-strain genomes for metagenomic binning, comparative biology and taxonomic classification.</title>
        <authorList>
            <person name="Goeker M."/>
        </authorList>
    </citation>
    <scope>NUCLEOTIDE SEQUENCE [LARGE SCALE GENOMIC DNA]</scope>
    <source>
        <strain evidence="2 3">DSM 25527</strain>
    </source>
</reference>
<feature type="transmembrane region" description="Helical" evidence="1">
    <location>
        <begin position="106"/>
        <end position="125"/>
    </location>
</feature>
<feature type="transmembrane region" description="Helical" evidence="1">
    <location>
        <begin position="242"/>
        <end position="261"/>
    </location>
</feature>
<feature type="transmembrane region" description="Helical" evidence="1">
    <location>
        <begin position="191"/>
        <end position="208"/>
    </location>
</feature>
<keyword evidence="1" id="KW-0812">Transmembrane</keyword>
<dbReference type="AlphaFoldDB" id="A0A397NPF3"/>
<comment type="caution">
    <text evidence="2">The sequence shown here is derived from an EMBL/GenBank/DDBJ whole genome shotgun (WGS) entry which is preliminary data.</text>
</comment>
<evidence type="ECO:0008006" key="4">
    <source>
        <dbReference type="Google" id="ProtNLM"/>
    </source>
</evidence>
<keyword evidence="1" id="KW-0472">Membrane</keyword>
<keyword evidence="3" id="KW-1185">Reference proteome</keyword>
<dbReference type="Proteomes" id="UP000266568">
    <property type="component" value="Unassembled WGS sequence"/>
</dbReference>
<organism evidence="2 3">
    <name type="scientific">Hephaestia caeni</name>
    <dbReference type="NCBI Taxonomy" id="645617"/>
    <lineage>
        <taxon>Bacteria</taxon>
        <taxon>Pseudomonadati</taxon>
        <taxon>Pseudomonadota</taxon>
        <taxon>Alphaproteobacteria</taxon>
        <taxon>Sphingomonadales</taxon>
        <taxon>Sphingomonadaceae</taxon>
        <taxon>Hephaestia</taxon>
    </lineage>
</organism>
<proteinExistence type="predicted"/>
<protein>
    <recommendedName>
        <fullName evidence="4">Oligosaccharide repeat unit polymerase</fullName>
    </recommendedName>
</protein>
<evidence type="ECO:0000313" key="3">
    <source>
        <dbReference type="Proteomes" id="UP000266568"/>
    </source>
</evidence>
<evidence type="ECO:0000256" key="1">
    <source>
        <dbReference type="SAM" id="Phobius"/>
    </source>
</evidence>
<gene>
    <name evidence="2" type="ORF">DFR49_4369</name>
</gene>
<feature type="transmembrane region" description="Helical" evidence="1">
    <location>
        <begin position="64"/>
        <end position="86"/>
    </location>
</feature>
<dbReference type="EMBL" id="QXDC01000008">
    <property type="protein sequence ID" value="RIA35351.1"/>
    <property type="molecule type" value="Genomic_DNA"/>
</dbReference>
<feature type="transmembrane region" description="Helical" evidence="1">
    <location>
        <begin position="33"/>
        <end position="52"/>
    </location>
</feature>
<evidence type="ECO:0000313" key="2">
    <source>
        <dbReference type="EMBL" id="RIA35351.1"/>
    </source>
</evidence>
<name>A0A397NPF3_9SPHN</name>
<keyword evidence="1" id="KW-1133">Transmembrane helix</keyword>
<dbReference type="OrthoDB" id="7605318at2"/>
<feature type="transmembrane region" description="Helical" evidence="1">
    <location>
        <begin position="354"/>
        <end position="378"/>
    </location>
</feature>